<dbReference type="Proteomes" id="UP000678513">
    <property type="component" value="Chromosome"/>
</dbReference>
<gene>
    <name evidence="1" type="ORF">J5A65_04475</name>
</gene>
<evidence type="ECO:0008006" key="3">
    <source>
        <dbReference type="Google" id="ProtNLM"/>
    </source>
</evidence>
<reference evidence="1 2" key="1">
    <citation type="submission" date="2021-03" db="EMBL/GenBank/DDBJ databases">
        <title>Human Oral Microbial Genomes.</title>
        <authorList>
            <person name="Johnston C.D."/>
            <person name="Chen T."/>
            <person name="Dewhirst F.E."/>
        </authorList>
    </citation>
    <scope>NUCLEOTIDE SEQUENCE [LARGE SCALE GENOMIC DNA]</scope>
    <source>
        <strain evidence="1 2">DSMZ 100122</strain>
    </source>
</reference>
<organism evidence="1 2">
    <name type="scientific">Arachnia rubra</name>
    <dbReference type="NCBI Taxonomy" id="1547448"/>
    <lineage>
        <taxon>Bacteria</taxon>
        <taxon>Bacillati</taxon>
        <taxon>Actinomycetota</taxon>
        <taxon>Actinomycetes</taxon>
        <taxon>Propionibacteriales</taxon>
        <taxon>Propionibacteriaceae</taxon>
        <taxon>Arachnia</taxon>
    </lineage>
</organism>
<dbReference type="RefSeq" id="WP_212325815.1">
    <property type="nucleotide sequence ID" value="NZ_CP072384.1"/>
</dbReference>
<name>A0ABX7Y7E6_9ACTN</name>
<evidence type="ECO:0000313" key="1">
    <source>
        <dbReference type="EMBL" id="QUC08987.1"/>
    </source>
</evidence>
<accession>A0ABX7Y7E6</accession>
<keyword evidence="2" id="KW-1185">Reference proteome</keyword>
<protein>
    <recommendedName>
        <fullName evidence="3">PKD domain-containing protein</fullName>
    </recommendedName>
</protein>
<proteinExistence type="predicted"/>
<dbReference type="EMBL" id="CP072384">
    <property type="protein sequence ID" value="QUC08987.1"/>
    <property type="molecule type" value="Genomic_DNA"/>
</dbReference>
<sequence>MRCSNLLTGYNYWAPGAEEAAAPDPADLAKVAVERMELRPVGMGMWPDQIQGFPGRHTLVGWRNWMWVTDPAPNTWGPIVKTASQDGYSVTATASVTRLDWDMGDGHHKMCGKGIPHPANKTRDEASPFCGYQYPKRGTYTVTATSYWTVVWSGMGQTGTINLELSSQLEVNVIEAHVVTIPDRNSRPTTTPTRRR</sequence>
<evidence type="ECO:0000313" key="2">
    <source>
        <dbReference type="Proteomes" id="UP000678513"/>
    </source>
</evidence>